<keyword evidence="2 4" id="KW-0808">Transferase</keyword>
<evidence type="ECO:0000256" key="2">
    <source>
        <dbReference type="ARBA" id="ARBA00022679"/>
    </source>
</evidence>
<evidence type="ECO:0000256" key="1">
    <source>
        <dbReference type="ARBA" id="ARBA00022676"/>
    </source>
</evidence>
<gene>
    <name evidence="4" type="ORF">SAMN05444374_1087</name>
</gene>
<organism evidence="4 5">
    <name type="scientific">Rhodococcoides kroppenstedtii</name>
    <dbReference type="NCBI Taxonomy" id="293050"/>
    <lineage>
        <taxon>Bacteria</taxon>
        <taxon>Bacillati</taxon>
        <taxon>Actinomycetota</taxon>
        <taxon>Actinomycetes</taxon>
        <taxon>Mycobacteriales</taxon>
        <taxon>Nocardiaceae</taxon>
        <taxon>Rhodococcoides</taxon>
    </lineage>
</organism>
<dbReference type="PANTHER" id="PTHR45947:SF3">
    <property type="entry name" value="SULFOQUINOVOSYL TRANSFERASE SQD2"/>
    <property type="match status" value="1"/>
</dbReference>
<dbReference type="GO" id="GO:1903509">
    <property type="term" value="P:liposaccharide metabolic process"/>
    <property type="evidence" value="ECO:0007669"/>
    <property type="project" value="UniProtKB-ARBA"/>
</dbReference>
<protein>
    <submittedName>
        <fullName evidence="4">Glycosyltransferase involved in cell wall bisynthesis</fullName>
    </submittedName>
</protein>
<reference evidence="4 5" key="1">
    <citation type="submission" date="2016-10" db="EMBL/GenBank/DDBJ databases">
        <authorList>
            <person name="de Groot N.N."/>
        </authorList>
    </citation>
    <scope>NUCLEOTIDE SEQUENCE [LARGE SCALE GENOMIC DNA]</scope>
    <source>
        <strain evidence="4 5">DSM 44908</strain>
    </source>
</reference>
<dbReference type="Proteomes" id="UP000182054">
    <property type="component" value="Unassembled WGS sequence"/>
</dbReference>
<dbReference type="GO" id="GO:1901137">
    <property type="term" value="P:carbohydrate derivative biosynthetic process"/>
    <property type="evidence" value="ECO:0007669"/>
    <property type="project" value="UniProtKB-ARBA"/>
</dbReference>
<dbReference type="EMBL" id="FOJN01000008">
    <property type="protein sequence ID" value="SFA53049.1"/>
    <property type="molecule type" value="Genomic_DNA"/>
</dbReference>
<dbReference type="InterPro" id="IPR050194">
    <property type="entry name" value="Glycosyltransferase_grp1"/>
</dbReference>
<dbReference type="Pfam" id="PF13692">
    <property type="entry name" value="Glyco_trans_1_4"/>
    <property type="match status" value="1"/>
</dbReference>
<evidence type="ECO:0000259" key="3">
    <source>
        <dbReference type="Pfam" id="PF13439"/>
    </source>
</evidence>
<dbReference type="Pfam" id="PF13439">
    <property type="entry name" value="Glyco_transf_4"/>
    <property type="match status" value="1"/>
</dbReference>
<evidence type="ECO:0000313" key="5">
    <source>
        <dbReference type="Proteomes" id="UP000182054"/>
    </source>
</evidence>
<accession>A0A1I0TMP9</accession>
<keyword evidence="1" id="KW-0328">Glycosyltransferase</keyword>
<dbReference type="InterPro" id="IPR028098">
    <property type="entry name" value="Glyco_trans_4-like_N"/>
</dbReference>
<dbReference type="PANTHER" id="PTHR45947">
    <property type="entry name" value="SULFOQUINOVOSYL TRANSFERASE SQD2"/>
    <property type="match status" value="1"/>
</dbReference>
<dbReference type="OrthoDB" id="477186at2"/>
<feature type="domain" description="Glycosyltransferase subfamily 4-like N-terminal" evidence="3">
    <location>
        <begin position="26"/>
        <end position="157"/>
    </location>
</feature>
<dbReference type="AlphaFoldDB" id="A0A1I0TMP9"/>
<dbReference type="Gene3D" id="3.40.50.2000">
    <property type="entry name" value="Glycogen Phosphorylase B"/>
    <property type="match status" value="2"/>
</dbReference>
<proteinExistence type="predicted"/>
<name>A0A1I0TMP9_9NOCA</name>
<evidence type="ECO:0000313" key="4">
    <source>
        <dbReference type="EMBL" id="SFA53049.1"/>
    </source>
</evidence>
<sequence length="397" mass="42934">MRIIHVSEAFGGGLRSAIINYVQATDDHEHLIFARARAGHETFDVPVSARFVEYRGGLFGFLFEARAFVLQQRADIVHLHSSYAGLLRALLPSGIRIVYSPHCYAMETGRPAMKRAVYWSVERMLAQRPQMLMAVGPREAELGHHLRSALPIREVPNCATPVSAPDVAPVDDDTVAPSGSKPTIVMVGRVADQKDPQFFAAVAEQLGTGRFDYVWIGEGDEGRHHLDRAGVRITGWVDPARTRSLLRSAGLYLHSAAWEGAPLSTIEASVMGCPVLCRSIPSMAALGYPLAGATVSEVAATTNRFFADADFHADVVRRSSRIAQDFSFSRMQTRLSAAYAFAERRLGDGAPPVARAVGAGAVPMVDVRAVALPTQPTTAGAASSKGTWFRAPTTRGR</sequence>
<dbReference type="GO" id="GO:0016757">
    <property type="term" value="F:glycosyltransferase activity"/>
    <property type="evidence" value="ECO:0007669"/>
    <property type="project" value="UniProtKB-KW"/>
</dbReference>
<dbReference type="SUPFAM" id="SSF53756">
    <property type="entry name" value="UDP-Glycosyltransferase/glycogen phosphorylase"/>
    <property type="match status" value="1"/>
</dbReference>